<name>A0A8B7YZL3_ACAPL</name>
<reference evidence="2" key="1">
    <citation type="submission" date="2025-08" db="UniProtKB">
        <authorList>
            <consortium name="RefSeq"/>
        </authorList>
    </citation>
    <scope>IDENTIFICATION</scope>
</reference>
<gene>
    <name evidence="2" type="primary">LOC110982501</name>
</gene>
<dbReference type="KEGG" id="aplc:110982501"/>
<protein>
    <submittedName>
        <fullName evidence="2">Uncharacterized protein LOC110982501</fullName>
    </submittedName>
</protein>
<evidence type="ECO:0000313" key="1">
    <source>
        <dbReference type="Proteomes" id="UP000694845"/>
    </source>
</evidence>
<accession>A0A8B7YZL3</accession>
<keyword evidence="1" id="KW-1185">Reference proteome</keyword>
<organism evidence="1 2">
    <name type="scientific">Acanthaster planci</name>
    <name type="common">Crown-of-thorns starfish</name>
    <dbReference type="NCBI Taxonomy" id="133434"/>
    <lineage>
        <taxon>Eukaryota</taxon>
        <taxon>Metazoa</taxon>
        <taxon>Echinodermata</taxon>
        <taxon>Eleutherozoa</taxon>
        <taxon>Asterozoa</taxon>
        <taxon>Asteroidea</taxon>
        <taxon>Valvatacea</taxon>
        <taxon>Valvatida</taxon>
        <taxon>Acanthasteridae</taxon>
        <taxon>Acanthaster</taxon>
    </lineage>
</organism>
<dbReference type="GeneID" id="110982501"/>
<sequence>MYKLCQSTGNAAGYCYNYKIYTGQRKGDLPATTQVVMDLKVNVVSTVMANKKGMPKDLQSFKLKRGKTAFQSVDLDIIGSLLAMVKRDKRNIHMLSTTADIRGSGKLDRTEEEKQKLTCVIEYNTLMGGR</sequence>
<proteinExistence type="predicted"/>
<dbReference type="AlphaFoldDB" id="A0A8B7YZL3"/>
<dbReference type="OrthoDB" id="5876240at2759"/>
<dbReference type="Proteomes" id="UP000694845">
    <property type="component" value="Unplaced"/>
</dbReference>
<evidence type="ECO:0000313" key="2">
    <source>
        <dbReference type="RefSeq" id="XP_022096636.1"/>
    </source>
</evidence>
<dbReference type="RefSeq" id="XP_022096636.1">
    <property type="nucleotide sequence ID" value="XM_022240944.1"/>
</dbReference>